<dbReference type="PROSITE" id="PS50112">
    <property type="entry name" value="PAS"/>
    <property type="match status" value="1"/>
</dbReference>
<feature type="domain" description="Histidine kinase" evidence="18">
    <location>
        <begin position="539"/>
        <end position="760"/>
    </location>
</feature>
<dbReference type="InterPro" id="IPR011006">
    <property type="entry name" value="CheY-like_superfamily"/>
</dbReference>
<sequence length="1195" mass="132887">MKIRFKLIIYTFVLVLLTALATMAGAIYLNYIETTRENEQRLTGASINFQRRIDTYLSGFLQHYQYFSNQPDVALMVTTETNLLRSGLSVSDSNLVSNLYTFAETLHAASFGMYYPNDTGQPGLLRYLYNAEIGGLFRVEENGRTTLFLINQQGYYDEKEVSLLASFPREFVEAQWISFERVDGTETSIVFRLDYTTPVNLPGTTAGEHIGGFIIKSSLAELWDAFREEIKLGFAVFNRDGGQVGGDIVFGDLGAADRSLAGAGIVTMSDRFGEEYETILVPLSFADNQLGFVAIAIPYRVTMATLTRTVNLLFAIAAVILLIFVAASSVLIGYTLRPIHELIEATKLIPEGAWNHQVAVRTRDEIGALAVAFNQMLRDLRQKTTSIDKLEQAEEALREESVRRRILIEQSRDGIVLLDQDGGVFEASQSYADMLGYTMDEVLRLHVWDWDDQWDREHLLTMVGLVDENGEMFETRHRRKDGSTFDVEIGSNAVYVRGQKMVFCVCRDITERKRAEAELKRAKEEAEEASKAKSQFLAIMSHEIRTPMNGVLGMTDLLLGTNLDDNQRHYAQTVRISAESLLIIIDDILDFSKIEAGMIELEEVEFDLHTLLDDLSRTIAIRADQKGLELICAAAPELPSRLVGDPGRLRQVLLNLAGNAIKFTVAGEVCIDVELLDQAQHAVLLRFSVSDTGIGIPVEKQGSIFESFTQADASTTRKYGGTGLGLAICKQLVTLMGGEISLSSQPGQGSRFTFTVAFRPGGEERESPSWLLEIERHRILIVDDSAACRRFLTRQLTFWRATVEEADSAAAALQQIRRAEQGGAPFTVIIIDLNLHGRGGPALLDALRSEKQLSASNVLTMSTLDGSIDGSELFQGLQRGAHLIKPIRHADLLESLAILLTGKRSSYSRGAETEGMTPIARHHRQKRILLAEDNEINRQIMIGILNKLGFYRINTVSNGMEAVAALQRATYELVFMDVQMPEMDGLEATQHIRREEINRQVSRTPVIALTAYAMEEDRQACLAAGMDDYLAKPVNPKTVSETIKRWLLPGKAPLEAVEADGLGEAAGQMNEAQTVAGDAEGGAIVLEHHGLLDHLMGDEAMLEEILRLFLQEMPSYLKQLAKFIKQRDTAENVAQAHKLKGTAAIIGAASLQQLFVELETGCRDGDVSPEWLEDLLFRIETVYSQTDQLIRRFLQ</sequence>
<evidence type="ECO:0000313" key="24">
    <source>
        <dbReference type="EMBL" id="SHH49551.1"/>
    </source>
</evidence>
<evidence type="ECO:0000256" key="15">
    <source>
        <dbReference type="PROSITE-ProRule" id="PRU00169"/>
    </source>
</evidence>
<evidence type="ECO:0000256" key="4">
    <source>
        <dbReference type="ARBA" id="ARBA00022475"/>
    </source>
</evidence>
<dbReference type="InterPro" id="IPR001789">
    <property type="entry name" value="Sig_transdc_resp-reg_receiver"/>
</dbReference>
<dbReference type="EC" id="2.7.13.3" evidence="3"/>
<evidence type="ECO:0000256" key="7">
    <source>
        <dbReference type="ARBA" id="ARBA00022692"/>
    </source>
</evidence>
<dbReference type="Pfam" id="PF13426">
    <property type="entry name" value="PAS_9"/>
    <property type="match status" value="1"/>
</dbReference>
<evidence type="ECO:0000256" key="3">
    <source>
        <dbReference type="ARBA" id="ARBA00012438"/>
    </source>
</evidence>
<organism evidence="24 25">
    <name type="scientific">Desulfofustis glycolicus DSM 9705</name>
    <dbReference type="NCBI Taxonomy" id="1121409"/>
    <lineage>
        <taxon>Bacteria</taxon>
        <taxon>Pseudomonadati</taxon>
        <taxon>Thermodesulfobacteriota</taxon>
        <taxon>Desulfobulbia</taxon>
        <taxon>Desulfobulbales</taxon>
        <taxon>Desulfocapsaceae</taxon>
        <taxon>Desulfofustis</taxon>
    </lineage>
</organism>
<evidence type="ECO:0000259" key="20">
    <source>
        <dbReference type="PROSITE" id="PS50112"/>
    </source>
</evidence>
<feature type="domain" description="PAS" evidence="20">
    <location>
        <begin position="400"/>
        <end position="443"/>
    </location>
</feature>
<evidence type="ECO:0000256" key="10">
    <source>
        <dbReference type="ARBA" id="ARBA00022840"/>
    </source>
</evidence>
<feature type="domain" description="HAMP" evidence="22">
    <location>
        <begin position="333"/>
        <end position="385"/>
    </location>
</feature>
<dbReference type="SUPFAM" id="SSF47226">
    <property type="entry name" value="Histidine-containing phosphotransfer domain, HPT domain"/>
    <property type="match status" value="1"/>
</dbReference>
<dbReference type="Pfam" id="PF00672">
    <property type="entry name" value="HAMP"/>
    <property type="match status" value="1"/>
</dbReference>
<dbReference type="Pfam" id="PF01627">
    <property type="entry name" value="Hpt"/>
    <property type="match status" value="1"/>
</dbReference>
<dbReference type="InterPro" id="IPR003660">
    <property type="entry name" value="HAMP_dom"/>
</dbReference>
<feature type="modified residue" description="4-aspartylphosphate" evidence="15">
    <location>
        <position position="832"/>
    </location>
</feature>
<dbReference type="GO" id="GO:0005886">
    <property type="term" value="C:plasma membrane"/>
    <property type="evidence" value="ECO:0007669"/>
    <property type="project" value="UniProtKB-SubCell"/>
</dbReference>
<dbReference type="SMART" id="SM00304">
    <property type="entry name" value="HAMP"/>
    <property type="match status" value="1"/>
</dbReference>
<dbReference type="InterPro" id="IPR036641">
    <property type="entry name" value="HPT_dom_sf"/>
</dbReference>
<evidence type="ECO:0000256" key="14">
    <source>
        <dbReference type="PROSITE-ProRule" id="PRU00110"/>
    </source>
</evidence>
<keyword evidence="6" id="KW-0808">Transferase</keyword>
<dbReference type="InterPro" id="IPR001610">
    <property type="entry name" value="PAC"/>
</dbReference>
<keyword evidence="9" id="KW-0418">Kinase</keyword>
<evidence type="ECO:0000256" key="12">
    <source>
        <dbReference type="ARBA" id="ARBA00023012"/>
    </source>
</evidence>
<keyword evidence="10" id="KW-0067">ATP-binding</keyword>
<evidence type="ECO:0000256" key="2">
    <source>
        <dbReference type="ARBA" id="ARBA00004651"/>
    </source>
</evidence>
<dbReference type="SMART" id="SM00387">
    <property type="entry name" value="HATPase_c"/>
    <property type="match status" value="1"/>
</dbReference>
<dbReference type="Pfam" id="PF02518">
    <property type="entry name" value="HATPase_c"/>
    <property type="match status" value="1"/>
</dbReference>
<dbReference type="SUPFAM" id="SSF55874">
    <property type="entry name" value="ATPase domain of HSP90 chaperone/DNA topoisomerase II/histidine kinase"/>
    <property type="match status" value="1"/>
</dbReference>
<dbReference type="STRING" id="1121409.SAMN02745124_00694"/>
<evidence type="ECO:0000256" key="13">
    <source>
        <dbReference type="ARBA" id="ARBA00023136"/>
    </source>
</evidence>
<comment type="subcellular location">
    <subcellularLocation>
        <location evidence="2">Cell membrane</location>
        <topology evidence="2">Multi-pass membrane protein</topology>
    </subcellularLocation>
</comment>
<keyword evidence="16" id="KW-0175">Coiled coil</keyword>
<dbReference type="Proteomes" id="UP000184139">
    <property type="component" value="Unassembled WGS sequence"/>
</dbReference>
<keyword evidence="4" id="KW-1003">Cell membrane</keyword>
<feature type="domain" description="Response regulatory" evidence="19">
    <location>
        <begin position="778"/>
        <end position="900"/>
    </location>
</feature>
<reference evidence="24 25" key="1">
    <citation type="submission" date="2016-11" db="EMBL/GenBank/DDBJ databases">
        <authorList>
            <person name="Jaros S."/>
            <person name="Januszkiewicz K."/>
            <person name="Wedrychowicz H."/>
        </authorList>
    </citation>
    <scope>NUCLEOTIDE SEQUENCE [LARGE SCALE GENOMIC DNA]</scope>
    <source>
        <strain evidence="24 25">DSM 9705</strain>
    </source>
</reference>
<dbReference type="SMART" id="SM00448">
    <property type="entry name" value="REC"/>
    <property type="match status" value="2"/>
</dbReference>
<dbReference type="InterPro" id="IPR004358">
    <property type="entry name" value="Sig_transdc_His_kin-like_C"/>
</dbReference>
<evidence type="ECO:0000259" key="19">
    <source>
        <dbReference type="PROSITE" id="PS50110"/>
    </source>
</evidence>
<dbReference type="SUPFAM" id="SSF55785">
    <property type="entry name" value="PYP-like sensor domain (PAS domain)"/>
    <property type="match status" value="1"/>
</dbReference>
<dbReference type="RefSeq" id="WP_073373440.1">
    <property type="nucleotide sequence ID" value="NZ_FQXS01000003.1"/>
</dbReference>
<evidence type="ECO:0000256" key="1">
    <source>
        <dbReference type="ARBA" id="ARBA00000085"/>
    </source>
</evidence>
<dbReference type="SMART" id="SM00073">
    <property type="entry name" value="HPT"/>
    <property type="match status" value="1"/>
</dbReference>
<dbReference type="EMBL" id="FQXS01000003">
    <property type="protein sequence ID" value="SHH49551.1"/>
    <property type="molecule type" value="Genomic_DNA"/>
</dbReference>
<feature type="coiled-coil region" evidence="16">
    <location>
        <begin position="380"/>
        <end position="410"/>
    </location>
</feature>
<dbReference type="Gene3D" id="1.20.120.160">
    <property type="entry name" value="HPT domain"/>
    <property type="match status" value="1"/>
</dbReference>
<dbReference type="InterPro" id="IPR003661">
    <property type="entry name" value="HisK_dim/P_dom"/>
</dbReference>
<dbReference type="InterPro" id="IPR003594">
    <property type="entry name" value="HATPase_dom"/>
</dbReference>
<evidence type="ECO:0000256" key="11">
    <source>
        <dbReference type="ARBA" id="ARBA00022989"/>
    </source>
</evidence>
<dbReference type="CDD" id="cd00130">
    <property type="entry name" value="PAS"/>
    <property type="match status" value="1"/>
</dbReference>
<dbReference type="Gene3D" id="6.10.340.10">
    <property type="match status" value="1"/>
</dbReference>
<dbReference type="InterPro" id="IPR005467">
    <property type="entry name" value="His_kinase_dom"/>
</dbReference>
<dbReference type="CDD" id="cd16922">
    <property type="entry name" value="HATPase_EvgS-ArcB-TorS-like"/>
    <property type="match status" value="1"/>
</dbReference>
<keyword evidence="11 17" id="KW-1133">Transmembrane helix</keyword>
<feature type="modified residue" description="4-aspartylphosphate" evidence="15">
    <location>
        <position position="977"/>
    </location>
</feature>
<evidence type="ECO:0000313" key="25">
    <source>
        <dbReference type="Proteomes" id="UP000184139"/>
    </source>
</evidence>
<evidence type="ECO:0000259" key="18">
    <source>
        <dbReference type="PROSITE" id="PS50109"/>
    </source>
</evidence>
<dbReference type="PANTHER" id="PTHR45339">
    <property type="entry name" value="HYBRID SIGNAL TRANSDUCTION HISTIDINE KINASE J"/>
    <property type="match status" value="1"/>
</dbReference>
<dbReference type="CDD" id="cd00088">
    <property type="entry name" value="HPT"/>
    <property type="match status" value="1"/>
</dbReference>
<evidence type="ECO:0000259" key="23">
    <source>
        <dbReference type="PROSITE" id="PS50894"/>
    </source>
</evidence>
<feature type="coiled-coil region" evidence="16">
    <location>
        <begin position="507"/>
        <end position="539"/>
    </location>
</feature>
<dbReference type="Gene3D" id="3.30.450.20">
    <property type="entry name" value="PAS domain"/>
    <property type="match status" value="1"/>
</dbReference>
<dbReference type="FunFam" id="3.30.565.10:FF:000010">
    <property type="entry name" value="Sensor histidine kinase RcsC"/>
    <property type="match status" value="1"/>
</dbReference>
<evidence type="ECO:0000256" key="6">
    <source>
        <dbReference type="ARBA" id="ARBA00022679"/>
    </source>
</evidence>
<keyword evidence="5 15" id="KW-0597">Phosphoprotein</keyword>
<dbReference type="Pfam" id="PF00072">
    <property type="entry name" value="Response_reg"/>
    <property type="match status" value="2"/>
</dbReference>
<feature type="domain" description="Response regulatory" evidence="19">
    <location>
        <begin position="927"/>
        <end position="1047"/>
    </location>
</feature>
<dbReference type="GO" id="GO:0005524">
    <property type="term" value="F:ATP binding"/>
    <property type="evidence" value="ECO:0007669"/>
    <property type="project" value="UniProtKB-KW"/>
</dbReference>
<dbReference type="PANTHER" id="PTHR45339:SF1">
    <property type="entry name" value="HYBRID SIGNAL TRANSDUCTION HISTIDINE KINASE J"/>
    <property type="match status" value="1"/>
</dbReference>
<feature type="domain" description="PAC" evidence="21">
    <location>
        <begin position="471"/>
        <end position="521"/>
    </location>
</feature>
<accession>A0A1M5TFY6</accession>
<dbReference type="InterPro" id="IPR035965">
    <property type="entry name" value="PAS-like_dom_sf"/>
</dbReference>
<dbReference type="FunFam" id="1.10.287.130:FF:000003">
    <property type="entry name" value="Histidine kinase"/>
    <property type="match status" value="1"/>
</dbReference>
<dbReference type="Gene3D" id="3.40.50.2300">
    <property type="match status" value="2"/>
</dbReference>
<dbReference type="PROSITE" id="PS50885">
    <property type="entry name" value="HAMP"/>
    <property type="match status" value="1"/>
</dbReference>
<keyword evidence="8" id="KW-0547">Nucleotide-binding</keyword>
<gene>
    <name evidence="24" type="ORF">SAMN02745124_00694</name>
</gene>
<dbReference type="SMART" id="SM00086">
    <property type="entry name" value="PAC"/>
    <property type="match status" value="1"/>
</dbReference>
<feature type="modified residue" description="Phosphohistidine" evidence="14">
    <location>
        <position position="1137"/>
    </location>
</feature>
<evidence type="ECO:0000256" key="5">
    <source>
        <dbReference type="ARBA" id="ARBA00022553"/>
    </source>
</evidence>
<dbReference type="CDD" id="cd06225">
    <property type="entry name" value="HAMP"/>
    <property type="match status" value="1"/>
</dbReference>
<dbReference type="PRINTS" id="PR00344">
    <property type="entry name" value="BCTRLSENSOR"/>
</dbReference>
<dbReference type="PROSITE" id="PS50894">
    <property type="entry name" value="HPT"/>
    <property type="match status" value="1"/>
</dbReference>
<feature type="domain" description="HPt" evidence="23">
    <location>
        <begin position="1098"/>
        <end position="1193"/>
    </location>
</feature>
<dbReference type="InterPro" id="IPR036890">
    <property type="entry name" value="HATPase_C_sf"/>
</dbReference>
<evidence type="ECO:0000256" key="16">
    <source>
        <dbReference type="SAM" id="Coils"/>
    </source>
</evidence>
<dbReference type="InterPro" id="IPR008207">
    <property type="entry name" value="Sig_transdc_His_kin_Hpt_dom"/>
</dbReference>
<dbReference type="CDD" id="cd17546">
    <property type="entry name" value="REC_hyHK_CKI1_RcsC-like"/>
    <property type="match status" value="1"/>
</dbReference>
<dbReference type="PROSITE" id="PS50113">
    <property type="entry name" value="PAC"/>
    <property type="match status" value="1"/>
</dbReference>
<dbReference type="SUPFAM" id="SSF47384">
    <property type="entry name" value="Homodimeric domain of signal transducing histidine kinase"/>
    <property type="match status" value="1"/>
</dbReference>
<dbReference type="GO" id="GO:0000155">
    <property type="term" value="F:phosphorelay sensor kinase activity"/>
    <property type="evidence" value="ECO:0007669"/>
    <property type="project" value="InterPro"/>
</dbReference>
<dbReference type="PROSITE" id="PS50110">
    <property type="entry name" value="RESPONSE_REGULATORY"/>
    <property type="match status" value="2"/>
</dbReference>
<dbReference type="InterPro" id="IPR036097">
    <property type="entry name" value="HisK_dim/P_sf"/>
</dbReference>
<dbReference type="CDD" id="cd00082">
    <property type="entry name" value="HisKA"/>
    <property type="match status" value="1"/>
</dbReference>
<evidence type="ECO:0000256" key="9">
    <source>
        <dbReference type="ARBA" id="ARBA00022777"/>
    </source>
</evidence>
<dbReference type="Gene3D" id="1.10.287.130">
    <property type="match status" value="1"/>
</dbReference>
<comment type="catalytic activity">
    <reaction evidence="1">
        <text>ATP + protein L-histidine = ADP + protein N-phospho-L-histidine.</text>
        <dbReference type="EC" id="2.7.13.3"/>
    </reaction>
</comment>
<dbReference type="NCBIfam" id="TIGR00229">
    <property type="entry name" value="sensory_box"/>
    <property type="match status" value="1"/>
</dbReference>
<evidence type="ECO:0000259" key="21">
    <source>
        <dbReference type="PROSITE" id="PS50113"/>
    </source>
</evidence>
<evidence type="ECO:0000259" key="22">
    <source>
        <dbReference type="PROSITE" id="PS50885"/>
    </source>
</evidence>
<dbReference type="CDD" id="cd00156">
    <property type="entry name" value="REC"/>
    <property type="match status" value="1"/>
</dbReference>
<proteinExistence type="predicted"/>
<protein>
    <recommendedName>
        <fullName evidence="3">histidine kinase</fullName>
        <ecNumber evidence="3">2.7.13.3</ecNumber>
    </recommendedName>
</protein>
<feature type="transmembrane region" description="Helical" evidence="17">
    <location>
        <begin position="311"/>
        <end position="336"/>
    </location>
</feature>
<dbReference type="PROSITE" id="PS50109">
    <property type="entry name" value="HIS_KIN"/>
    <property type="match status" value="1"/>
</dbReference>
<dbReference type="InterPro" id="IPR000014">
    <property type="entry name" value="PAS"/>
</dbReference>
<dbReference type="OrthoDB" id="9758705at2"/>
<dbReference type="SMART" id="SM00388">
    <property type="entry name" value="HisKA"/>
    <property type="match status" value="1"/>
</dbReference>
<dbReference type="AlphaFoldDB" id="A0A1M5TFY6"/>
<dbReference type="Gene3D" id="3.30.565.10">
    <property type="entry name" value="Histidine kinase-like ATPase, C-terminal domain"/>
    <property type="match status" value="1"/>
</dbReference>
<evidence type="ECO:0000256" key="8">
    <source>
        <dbReference type="ARBA" id="ARBA00022741"/>
    </source>
</evidence>
<feature type="transmembrane region" description="Helical" evidence="17">
    <location>
        <begin position="7"/>
        <end position="31"/>
    </location>
</feature>
<keyword evidence="25" id="KW-1185">Reference proteome</keyword>
<dbReference type="InterPro" id="IPR000700">
    <property type="entry name" value="PAS-assoc_C"/>
</dbReference>
<keyword evidence="7 17" id="KW-0812">Transmembrane</keyword>
<dbReference type="SUPFAM" id="SSF52172">
    <property type="entry name" value="CheY-like"/>
    <property type="match status" value="2"/>
</dbReference>
<dbReference type="SUPFAM" id="SSF158472">
    <property type="entry name" value="HAMP domain-like"/>
    <property type="match status" value="1"/>
</dbReference>
<evidence type="ECO:0000256" key="17">
    <source>
        <dbReference type="SAM" id="Phobius"/>
    </source>
</evidence>
<dbReference type="Pfam" id="PF00512">
    <property type="entry name" value="HisKA"/>
    <property type="match status" value="1"/>
</dbReference>
<keyword evidence="13 17" id="KW-0472">Membrane</keyword>
<keyword evidence="12" id="KW-0902">Two-component regulatory system</keyword>
<name>A0A1M5TFY6_9BACT</name>